<dbReference type="InterPro" id="IPR036102">
    <property type="entry name" value="OsmC/Ohrsf"/>
</dbReference>
<dbReference type="Proteomes" id="UP000823486">
    <property type="component" value="Unassembled WGS sequence"/>
</dbReference>
<evidence type="ECO:0000256" key="1">
    <source>
        <dbReference type="ARBA" id="ARBA00007378"/>
    </source>
</evidence>
<dbReference type="InterPro" id="IPR015946">
    <property type="entry name" value="KH_dom-like_a/b"/>
</dbReference>
<dbReference type="SUPFAM" id="SSF82784">
    <property type="entry name" value="OsmC-like"/>
    <property type="match status" value="1"/>
</dbReference>
<dbReference type="Gene3D" id="3.30.300.20">
    <property type="match status" value="1"/>
</dbReference>
<comment type="caution">
    <text evidence="2">The sequence shown here is derived from an EMBL/GenBank/DDBJ whole genome shotgun (WGS) entry which is preliminary data.</text>
</comment>
<accession>A0ABS2QL17</accession>
<reference evidence="2 3" key="1">
    <citation type="submission" date="2021-01" db="EMBL/GenBank/DDBJ databases">
        <title>Genomic Encyclopedia of Type Strains, Phase IV (KMG-IV): sequencing the most valuable type-strain genomes for metagenomic binning, comparative biology and taxonomic classification.</title>
        <authorList>
            <person name="Goeker M."/>
        </authorList>
    </citation>
    <scope>NUCLEOTIDE SEQUENCE [LARGE SCALE GENOMIC DNA]</scope>
    <source>
        <strain evidence="2 3">DSM 105482</strain>
    </source>
</reference>
<protein>
    <submittedName>
        <fullName evidence="2">Ohr subfamily peroxiredoxin</fullName>
    </submittedName>
</protein>
<sequence>MSVLFTAKATSRGGRAGTVRSDDGVIDFQLANPRALNGDGGNGTNPESLFAAGYSACFNSALGLVAGEKIKVDPVVSAEVSLLKDESDNGFKLSVILNVDISGISQEEAESLVEKAHQVCPYSKATRGNIDVELKVNAN</sequence>
<evidence type="ECO:0000313" key="2">
    <source>
        <dbReference type="EMBL" id="MBM7693873.1"/>
    </source>
</evidence>
<dbReference type="InterPro" id="IPR019953">
    <property type="entry name" value="OHR"/>
</dbReference>
<proteinExistence type="inferred from homology"/>
<comment type="similarity">
    <text evidence="1">Belongs to the OsmC/Ohr family.</text>
</comment>
<dbReference type="PANTHER" id="PTHR33797">
    <property type="entry name" value="ORGANIC HYDROPEROXIDE RESISTANCE PROTEIN-LIKE"/>
    <property type="match status" value="1"/>
</dbReference>
<organism evidence="2 3">
    <name type="scientific">Peribacillus deserti</name>
    <dbReference type="NCBI Taxonomy" id="673318"/>
    <lineage>
        <taxon>Bacteria</taxon>
        <taxon>Bacillati</taxon>
        <taxon>Bacillota</taxon>
        <taxon>Bacilli</taxon>
        <taxon>Bacillales</taxon>
        <taxon>Bacillaceae</taxon>
        <taxon>Peribacillus</taxon>
    </lineage>
</organism>
<dbReference type="EMBL" id="JAFBFI010000016">
    <property type="protein sequence ID" value="MBM7693873.1"/>
    <property type="molecule type" value="Genomic_DNA"/>
</dbReference>
<keyword evidence="3" id="KW-1185">Reference proteome</keyword>
<dbReference type="PANTHER" id="PTHR33797:SF2">
    <property type="entry name" value="ORGANIC HYDROPEROXIDE RESISTANCE PROTEIN-LIKE"/>
    <property type="match status" value="1"/>
</dbReference>
<dbReference type="InterPro" id="IPR003718">
    <property type="entry name" value="OsmC/Ohr_fam"/>
</dbReference>
<dbReference type="Gene3D" id="2.20.25.10">
    <property type="match status" value="1"/>
</dbReference>
<name>A0ABS2QL17_9BACI</name>
<dbReference type="NCBIfam" id="TIGR03561">
    <property type="entry name" value="organ_hyd_perox"/>
    <property type="match status" value="1"/>
</dbReference>
<dbReference type="Pfam" id="PF02566">
    <property type="entry name" value="OsmC"/>
    <property type="match status" value="1"/>
</dbReference>
<gene>
    <name evidence="2" type="ORF">JOC77_003317</name>
</gene>
<evidence type="ECO:0000313" key="3">
    <source>
        <dbReference type="Proteomes" id="UP000823486"/>
    </source>
</evidence>